<dbReference type="NCBIfam" id="TIGR01683">
    <property type="entry name" value="thiS"/>
    <property type="match status" value="1"/>
</dbReference>
<dbReference type="AlphaFoldDB" id="T1RIT4"/>
<reference evidence="1" key="1">
    <citation type="journal article" date="2013" name="BMC Genomics">
        <title>Nannochloropsis plastid and mitochondrial phylogenomes reveal organelle diversification mechanism and intragenus phylotyping strategy in microalgae.</title>
        <authorList>
            <person name="Wei L."/>
            <person name="Xin Y."/>
            <person name="Wang D."/>
            <person name="Jing X."/>
            <person name="Zhou Q."/>
            <person name="Su X."/>
            <person name="Jia J."/>
            <person name="Ning K."/>
            <person name="Chen F."/>
            <person name="Hu Q."/>
            <person name="Xu J."/>
        </authorList>
    </citation>
    <scope>NUCLEOTIDE SEQUENCE</scope>
</reference>
<dbReference type="InterPro" id="IPR010035">
    <property type="entry name" value="Thi_S"/>
</dbReference>
<dbReference type="Pfam" id="PF02597">
    <property type="entry name" value="ThiS"/>
    <property type="match status" value="1"/>
</dbReference>
<dbReference type="InterPro" id="IPR003749">
    <property type="entry name" value="ThiS/MoaD-like"/>
</dbReference>
<organism evidence="1">
    <name type="scientific">Nannochloropsis granulata</name>
    <dbReference type="NCBI Taxonomy" id="43926"/>
    <lineage>
        <taxon>Eukaryota</taxon>
        <taxon>Sar</taxon>
        <taxon>Stramenopiles</taxon>
        <taxon>Ochrophyta</taxon>
        <taxon>Eustigmatophyceae</taxon>
        <taxon>Eustigmatales</taxon>
        <taxon>Monodopsidaceae</taxon>
        <taxon>Nannochloropsis</taxon>
    </lineage>
</organism>
<dbReference type="SUPFAM" id="SSF54285">
    <property type="entry name" value="MoaD/ThiS"/>
    <property type="match status" value="1"/>
</dbReference>
<dbReference type="Gene3D" id="3.10.20.30">
    <property type="match status" value="1"/>
</dbReference>
<dbReference type="RefSeq" id="YP_008519590.1">
    <property type="nucleotide sequence ID" value="NC_022259.1"/>
</dbReference>
<dbReference type="InterPro" id="IPR012675">
    <property type="entry name" value="Beta-grasp_dom_sf"/>
</dbReference>
<keyword evidence="1" id="KW-0934">Plastid</keyword>
<name>T1RIT4_9STRA</name>
<geneLocation type="chloroplast" evidence="1"/>
<evidence type="ECO:0000313" key="1">
    <source>
        <dbReference type="EMBL" id="AGI98819.1"/>
    </source>
</evidence>
<accession>T1RIT4</accession>
<proteinExistence type="predicted"/>
<dbReference type="InterPro" id="IPR016155">
    <property type="entry name" value="Mopterin_synth/thiamin_S_b"/>
</dbReference>
<gene>
    <name evidence="1" type="primary">thiS</name>
</gene>
<dbReference type="GeneID" id="16791589"/>
<protein>
    <submittedName>
        <fullName evidence="1">Thiamine biosynthesis protein</fullName>
    </submittedName>
</protein>
<sequence>MTFIKNELYSNPENWILINGEVYAINYTVNLNQLFEFLDIKHHGLITEYNQVILKPDLSKKIFLNPFDQIEFVTIVGGG</sequence>
<dbReference type="EMBL" id="KC598085">
    <property type="protein sequence ID" value="AGI98819.1"/>
    <property type="molecule type" value="Genomic_DNA"/>
</dbReference>
<keyword evidence="1" id="KW-0150">Chloroplast</keyword>